<evidence type="ECO:0000259" key="3">
    <source>
        <dbReference type="Pfam" id="PF07423"/>
    </source>
</evidence>
<dbReference type="EMBL" id="JACSQM010000001">
    <property type="protein sequence ID" value="MBD7962429.1"/>
    <property type="molecule type" value="Genomic_DNA"/>
</dbReference>
<keyword evidence="2" id="KW-1133">Transmembrane helix</keyword>
<name>A0ABR8SH25_9BACL</name>
<organism evidence="4 5">
    <name type="scientific">Fictibacillus norfolkensis</name>
    <dbReference type="NCBI Taxonomy" id="2762233"/>
    <lineage>
        <taxon>Bacteria</taxon>
        <taxon>Bacillati</taxon>
        <taxon>Bacillota</taxon>
        <taxon>Bacilli</taxon>
        <taxon>Bacillales</taxon>
        <taxon>Fictibacillaceae</taxon>
        <taxon>Fictibacillus</taxon>
    </lineage>
</organism>
<keyword evidence="5" id="KW-1185">Reference proteome</keyword>
<feature type="domain" description="DUF1510" evidence="3">
    <location>
        <begin position="120"/>
        <end position="208"/>
    </location>
</feature>
<accession>A0ABR8SH25</accession>
<evidence type="ECO:0000313" key="4">
    <source>
        <dbReference type="EMBL" id="MBD7962429.1"/>
    </source>
</evidence>
<evidence type="ECO:0000256" key="1">
    <source>
        <dbReference type="SAM" id="MobiDB-lite"/>
    </source>
</evidence>
<feature type="compositionally biased region" description="Basic and acidic residues" evidence="1">
    <location>
        <begin position="73"/>
        <end position="101"/>
    </location>
</feature>
<reference evidence="4 5" key="1">
    <citation type="submission" date="2020-08" db="EMBL/GenBank/DDBJ databases">
        <title>A Genomic Blueprint of the Chicken Gut Microbiome.</title>
        <authorList>
            <person name="Gilroy R."/>
            <person name="Ravi A."/>
            <person name="Getino M."/>
            <person name="Pursley I."/>
            <person name="Horton D.L."/>
            <person name="Alikhan N.-F."/>
            <person name="Baker D."/>
            <person name="Gharbi K."/>
            <person name="Hall N."/>
            <person name="Watson M."/>
            <person name="Adriaenssens E.M."/>
            <person name="Foster-Nyarko E."/>
            <person name="Jarju S."/>
            <person name="Secka A."/>
            <person name="Antonio M."/>
            <person name="Oren A."/>
            <person name="Chaudhuri R."/>
            <person name="La Ragione R.M."/>
            <person name="Hildebrand F."/>
            <person name="Pallen M.J."/>
        </authorList>
    </citation>
    <scope>NUCLEOTIDE SEQUENCE [LARGE SCALE GENOMIC DNA]</scope>
    <source>
        <strain evidence="4 5">Sa2CUA10</strain>
    </source>
</reference>
<feature type="transmembrane region" description="Helical" evidence="2">
    <location>
        <begin position="20"/>
        <end position="39"/>
    </location>
</feature>
<gene>
    <name evidence="4" type="ORF">H9648_00065</name>
</gene>
<keyword evidence="2" id="KW-0812">Transmembrane</keyword>
<dbReference type="Pfam" id="PF07423">
    <property type="entry name" value="DUF1510"/>
    <property type="match status" value="1"/>
</dbReference>
<evidence type="ECO:0000256" key="2">
    <source>
        <dbReference type="SAM" id="Phobius"/>
    </source>
</evidence>
<keyword evidence="2" id="KW-0472">Membrane</keyword>
<dbReference type="InterPro" id="IPR009988">
    <property type="entry name" value="DUF1510"/>
</dbReference>
<comment type="caution">
    <text evidence="4">The sequence shown here is derived from an EMBL/GenBank/DDBJ whole genome shotgun (WGS) entry which is preliminary data.</text>
</comment>
<proteinExistence type="predicted"/>
<evidence type="ECO:0000313" key="5">
    <source>
        <dbReference type="Proteomes" id="UP000603641"/>
    </source>
</evidence>
<feature type="region of interest" description="Disordered" evidence="1">
    <location>
        <begin position="42"/>
        <end position="143"/>
    </location>
</feature>
<feature type="compositionally biased region" description="Acidic residues" evidence="1">
    <location>
        <begin position="102"/>
        <end position="113"/>
    </location>
</feature>
<dbReference type="Proteomes" id="UP000603641">
    <property type="component" value="Unassembled WGS sequence"/>
</dbReference>
<protein>
    <submittedName>
        <fullName evidence="4">SpoIIIAH-like family protein</fullName>
    </submittedName>
</protein>
<dbReference type="RefSeq" id="WP_191751797.1">
    <property type="nucleotide sequence ID" value="NZ_JACSQM010000001.1"/>
</dbReference>
<sequence length="211" mass="23542">MKRNQRYESRLEKRKQNRFLNIAIGLVVLLIVVVAFNLFSGDDNETASTNKSNSEQTKENNESNNSSIEMETDDSKSKPDNEDSESQDKEESAEDQNKADEETTEEEKTESETPEGGGPEGPWQPIGTSQTEPHTKTYDDGSQDWNEMVQALSYATSIPQDQMTIFWLGNGGGPDLSKGTVQSKADGKKYDVMLQWVPEKGWQPTSVAPVQ</sequence>